<dbReference type="PANTHER" id="PTHR13271:SF151">
    <property type="entry name" value="SET DOMAIN-CONTAINING PROTEIN 4"/>
    <property type="match status" value="1"/>
</dbReference>
<evidence type="ECO:0000313" key="1">
    <source>
        <dbReference type="EMBL" id="CRZ04418.1"/>
    </source>
</evidence>
<feature type="non-terminal residue" evidence="1">
    <location>
        <position position="1"/>
    </location>
</feature>
<dbReference type="EMBL" id="HACM01003976">
    <property type="protein sequence ID" value="CRZ04418.1"/>
    <property type="molecule type" value="Transcribed_RNA"/>
</dbReference>
<dbReference type="GO" id="GO:0016279">
    <property type="term" value="F:protein-lysine N-methyltransferase activity"/>
    <property type="evidence" value="ECO:0007669"/>
    <property type="project" value="TreeGrafter"/>
</dbReference>
<dbReference type="PANTHER" id="PTHR13271">
    <property type="entry name" value="UNCHARACTERIZED PUTATIVE METHYLTRANSFERASE"/>
    <property type="match status" value="1"/>
</dbReference>
<dbReference type="InterPro" id="IPR046341">
    <property type="entry name" value="SET_dom_sf"/>
</dbReference>
<dbReference type="SUPFAM" id="SSF82199">
    <property type="entry name" value="SET domain"/>
    <property type="match status" value="1"/>
</dbReference>
<accession>A0A0H5QQX4</accession>
<dbReference type="InterPro" id="IPR050600">
    <property type="entry name" value="SETD3_SETD6_MTase"/>
</dbReference>
<sequence length="244" mass="27330">AMIIGSQDLQFSQYTDIVRDISRQTGLTSHIFHDLFLSINPTYSPRPVPIADIASIIEYIQRDDIDNSTIIPAHIEKIVAVEEVATGPEPVVAAPQELVVEESRSQADIVAWMLDHGAVFSNIELVEYEGIADHRGIHAKTDISPDETIMSVPEMFIITRQRALESEIGQKILKIIPSYSERGNANLAISLFLVHERSLGSASFWHKYIQTLPRRFENMPVNYNEVEAKLASDSRLGTMSETDI</sequence>
<organism evidence="1">
    <name type="scientific">Spongospora subterranea</name>
    <dbReference type="NCBI Taxonomy" id="70186"/>
    <lineage>
        <taxon>Eukaryota</taxon>
        <taxon>Sar</taxon>
        <taxon>Rhizaria</taxon>
        <taxon>Endomyxa</taxon>
        <taxon>Phytomyxea</taxon>
        <taxon>Plasmodiophorida</taxon>
        <taxon>Plasmodiophoridae</taxon>
        <taxon>Spongospora</taxon>
    </lineage>
</organism>
<protein>
    <submittedName>
        <fullName evidence="1">Uncharacterized protein</fullName>
    </submittedName>
</protein>
<dbReference type="Gene3D" id="3.90.1410.10">
    <property type="entry name" value="set domain protein methyltransferase, domain 1"/>
    <property type="match status" value="1"/>
</dbReference>
<feature type="non-terminal residue" evidence="1">
    <location>
        <position position="244"/>
    </location>
</feature>
<name>A0A0H5QQX4_9EUKA</name>
<proteinExistence type="predicted"/>
<reference evidence="1" key="1">
    <citation type="submission" date="2015-04" db="EMBL/GenBank/DDBJ databases">
        <title>The genome sequence of the plant pathogenic Rhizarian Plasmodiophora brassicae reveals insights in its biotrophic life cycle and the origin of chitin synthesis.</title>
        <authorList>
            <person name="Schwelm A."/>
            <person name="Fogelqvist J."/>
            <person name="Knaust A."/>
            <person name="Julke S."/>
            <person name="Lilja T."/>
            <person name="Dhandapani V."/>
            <person name="Bonilla-Rosso G."/>
            <person name="Karlsson M."/>
            <person name="Shevchenko A."/>
            <person name="Choi S.R."/>
            <person name="Kim H.G."/>
            <person name="Park J.Y."/>
            <person name="Lim Y.P."/>
            <person name="Ludwig-Muller J."/>
            <person name="Dixelius C."/>
        </authorList>
    </citation>
    <scope>NUCLEOTIDE SEQUENCE</scope>
    <source>
        <tissue evidence="1">Potato root galls</tissue>
    </source>
</reference>
<dbReference type="AlphaFoldDB" id="A0A0H5QQX4"/>